<dbReference type="Proteomes" id="UP001476798">
    <property type="component" value="Unassembled WGS sequence"/>
</dbReference>
<name>A0ABV0P5J9_9TELE</name>
<comment type="caution">
    <text evidence="1">The sequence shown here is derived from an EMBL/GenBank/DDBJ whole genome shotgun (WGS) entry which is preliminary data.</text>
</comment>
<accession>A0ABV0P5J9</accession>
<proteinExistence type="predicted"/>
<gene>
    <name evidence="1" type="ORF">GOODEAATRI_014090</name>
</gene>
<evidence type="ECO:0000313" key="1">
    <source>
        <dbReference type="EMBL" id="MEQ2178452.1"/>
    </source>
</evidence>
<evidence type="ECO:0000313" key="2">
    <source>
        <dbReference type="Proteomes" id="UP001476798"/>
    </source>
</evidence>
<organism evidence="1 2">
    <name type="scientific">Goodea atripinnis</name>
    <dbReference type="NCBI Taxonomy" id="208336"/>
    <lineage>
        <taxon>Eukaryota</taxon>
        <taxon>Metazoa</taxon>
        <taxon>Chordata</taxon>
        <taxon>Craniata</taxon>
        <taxon>Vertebrata</taxon>
        <taxon>Euteleostomi</taxon>
        <taxon>Actinopterygii</taxon>
        <taxon>Neopterygii</taxon>
        <taxon>Teleostei</taxon>
        <taxon>Neoteleostei</taxon>
        <taxon>Acanthomorphata</taxon>
        <taxon>Ovalentaria</taxon>
        <taxon>Atherinomorphae</taxon>
        <taxon>Cyprinodontiformes</taxon>
        <taxon>Goodeidae</taxon>
        <taxon>Goodea</taxon>
    </lineage>
</organism>
<protein>
    <submittedName>
        <fullName evidence="1">Uncharacterized protein</fullName>
    </submittedName>
</protein>
<reference evidence="1 2" key="1">
    <citation type="submission" date="2021-06" db="EMBL/GenBank/DDBJ databases">
        <authorList>
            <person name="Palmer J.M."/>
        </authorList>
    </citation>
    <scope>NUCLEOTIDE SEQUENCE [LARGE SCALE GENOMIC DNA]</scope>
    <source>
        <strain evidence="1 2">GA_2019</strain>
        <tissue evidence="1">Muscle</tissue>
    </source>
</reference>
<dbReference type="EMBL" id="JAHRIO010060948">
    <property type="protein sequence ID" value="MEQ2178452.1"/>
    <property type="molecule type" value="Genomic_DNA"/>
</dbReference>
<sequence>MGTCASRLVQSFALHPSSLLSQPQGCGVAGQVPESMQEGSMPWRWPSQAGSIEERKGIQWRECRFVSEQNARLALMRQLFVAGLSTSSGLVDSLT</sequence>
<keyword evidence="2" id="KW-1185">Reference proteome</keyword>